<protein>
    <submittedName>
        <fullName evidence="1">Uncharacterized protein</fullName>
    </submittedName>
</protein>
<dbReference type="EMBL" id="BAAAYG010000001">
    <property type="protein sequence ID" value="GAA3278964.1"/>
    <property type="molecule type" value="Genomic_DNA"/>
</dbReference>
<evidence type="ECO:0000313" key="1">
    <source>
        <dbReference type="EMBL" id="GAA3278964.1"/>
    </source>
</evidence>
<evidence type="ECO:0000313" key="2">
    <source>
        <dbReference type="Proteomes" id="UP001501736"/>
    </source>
</evidence>
<dbReference type="Proteomes" id="UP001501736">
    <property type="component" value="Unassembled WGS sequence"/>
</dbReference>
<organism evidence="1 2">
    <name type="scientific">Nesterenkonia halobia</name>
    <dbReference type="NCBI Taxonomy" id="37922"/>
    <lineage>
        <taxon>Bacteria</taxon>
        <taxon>Bacillati</taxon>
        <taxon>Actinomycetota</taxon>
        <taxon>Actinomycetes</taxon>
        <taxon>Micrococcales</taxon>
        <taxon>Micrococcaceae</taxon>
        <taxon>Nesterenkonia</taxon>
    </lineage>
</organism>
<keyword evidence="2" id="KW-1185">Reference proteome</keyword>
<proteinExistence type="predicted"/>
<comment type="caution">
    <text evidence="1">The sequence shown here is derived from an EMBL/GenBank/DDBJ whole genome shotgun (WGS) entry which is preliminary data.</text>
</comment>
<name>A0ABP6R869_9MICC</name>
<sequence>MSNATNHPGTGHRKGNVKKQFFRVRGESRIRWIGNQADWRHVHRTGVPIVCPDQDCAQQMKAIQRTKPALRR</sequence>
<reference evidence="2" key="1">
    <citation type="journal article" date="2019" name="Int. J. Syst. Evol. Microbiol.">
        <title>The Global Catalogue of Microorganisms (GCM) 10K type strain sequencing project: providing services to taxonomists for standard genome sequencing and annotation.</title>
        <authorList>
            <consortium name="The Broad Institute Genomics Platform"/>
            <consortium name="The Broad Institute Genome Sequencing Center for Infectious Disease"/>
            <person name="Wu L."/>
            <person name="Ma J."/>
        </authorList>
    </citation>
    <scope>NUCLEOTIDE SEQUENCE [LARGE SCALE GENOMIC DNA]</scope>
    <source>
        <strain evidence="2">JCM 11483</strain>
    </source>
</reference>
<accession>A0ABP6R869</accession>
<dbReference type="RefSeq" id="WP_344717287.1">
    <property type="nucleotide sequence ID" value="NZ_BAAAYG010000001.1"/>
</dbReference>
<gene>
    <name evidence="1" type="ORF">GCM10020260_01630</name>
</gene>